<accession>A0A1I3D283</accession>
<gene>
    <name evidence="1" type="ORF">SAMN04487861_10555</name>
</gene>
<evidence type="ECO:0000313" key="2">
    <source>
        <dbReference type="Proteomes" id="UP000183639"/>
    </source>
</evidence>
<organism evidence="1 2">
    <name type="scientific">Selenomonas ruminantium</name>
    <dbReference type="NCBI Taxonomy" id="971"/>
    <lineage>
        <taxon>Bacteria</taxon>
        <taxon>Bacillati</taxon>
        <taxon>Bacillota</taxon>
        <taxon>Negativicutes</taxon>
        <taxon>Selenomonadales</taxon>
        <taxon>Selenomonadaceae</taxon>
        <taxon>Selenomonas</taxon>
    </lineage>
</organism>
<evidence type="ECO:0000313" key="1">
    <source>
        <dbReference type="EMBL" id="SFH80894.1"/>
    </source>
</evidence>
<sequence>MRFDQEIYRRQNEWREQEKLSEKVVDDVLPSIDETMTTVAGIDYHFADRTFFDGALTLRIPSEFKLLGKEVMKQFLPACRENQLLLSDDAAIFTISLLQQNRKLEQKDLEKEKDTYCQVLPKLAAGVHIHAAEILAGKHQSLVWIEYTNETVTERMYNCLFSGGLGDASVTGSISFTYAQRQVKDIARQIALSYTNRTKKGA</sequence>
<name>A0A1I3D283_SELRU</name>
<protein>
    <submittedName>
        <fullName evidence="1">Uncharacterized protein</fullName>
    </submittedName>
</protein>
<dbReference type="EMBL" id="FOQK01000005">
    <property type="protein sequence ID" value="SFH80894.1"/>
    <property type="molecule type" value="Genomic_DNA"/>
</dbReference>
<proteinExistence type="predicted"/>
<reference evidence="1 2" key="1">
    <citation type="submission" date="2016-10" db="EMBL/GenBank/DDBJ databases">
        <authorList>
            <person name="de Groot N.N."/>
        </authorList>
    </citation>
    <scope>NUCLEOTIDE SEQUENCE [LARGE SCALE GENOMIC DNA]</scope>
    <source>
        <strain evidence="1 2">Z108</strain>
    </source>
</reference>
<dbReference type="Proteomes" id="UP000183639">
    <property type="component" value="Unassembled WGS sequence"/>
</dbReference>
<dbReference type="RefSeq" id="WP_075442502.1">
    <property type="nucleotide sequence ID" value="NZ_FOQK01000005.1"/>
</dbReference>
<dbReference type="OrthoDB" id="249246at2"/>
<dbReference type="AlphaFoldDB" id="A0A1I3D283"/>